<dbReference type="InterPro" id="IPR027396">
    <property type="entry name" value="DsrEFH-like"/>
</dbReference>
<dbReference type="Pfam" id="PF02635">
    <property type="entry name" value="DsrE"/>
    <property type="match status" value="1"/>
</dbReference>
<keyword evidence="4 5" id="KW-0808">Transferase</keyword>
<accession>A0A3E0TSN3</accession>
<protein>
    <submittedName>
        <fullName evidence="5">Sulfurtransferase complex subunit TusD</fullName>
    </submittedName>
</protein>
<evidence type="ECO:0000256" key="1">
    <source>
        <dbReference type="ARBA" id="ARBA00004496"/>
    </source>
</evidence>
<dbReference type="PANTHER" id="PTHR34874">
    <property type="entry name" value="PROTEIN YCHN"/>
    <property type="match status" value="1"/>
</dbReference>
<dbReference type="GO" id="GO:0016783">
    <property type="term" value="F:sulfurtransferase activity"/>
    <property type="evidence" value="ECO:0007669"/>
    <property type="project" value="InterPro"/>
</dbReference>
<dbReference type="RefSeq" id="WP_116008083.1">
    <property type="nucleotide sequence ID" value="NZ_QUOU01000001.1"/>
</dbReference>
<dbReference type="InterPro" id="IPR017463">
    <property type="entry name" value="Sulphur_relay_TusD/DsrE"/>
</dbReference>
<dbReference type="EMBL" id="QUOU01000001">
    <property type="protein sequence ID" value="REL26982.1"/>
    <property type="molecule type" value="Genomic_DNA"/>
</dbReference>
<dbReference type="InterPro" id="IPR003787">
    <property type="entry name" value="Sulphur_relay_DsrE/F-like"/>
</dbReference>
<evidence type="ECO:0000313" key="6">
    <source>
        <dbReference type="Proteomes" id="UP000256478"/>
    </source>
</evidence>
<name>A0A3E0TSN3_9GAMM</name>
<dbReference type="SUPFAM" id="SSF75169">
    <property type="entry name" value="DsrEFH-like"/>
    <property type="match status" value="1"/>
</dbReference>
<gene>
    <name evidence="5" type="primary">tusD</name>
    <name evidence="5" type="ORF">DXX93_10635</name>
</gene>
<evidence type="ECO:0000313" key="5">
    <source>
        <dbReference type="EMBL" id="REL26982.1"/>
    </source>
</evidence>
<comment type="caution">
    <text evidence="5">The sequence shown here is derived from an EMBL/GenBank/DDBJ whole genome shotgun (WGS) entry which is preliminary data.</text>
</comment>
<dbReference type="AlphaFoldDB" id="A0A3E0TSN3"/>
<dbReference type="NCBIfam" id="NF001237">
    <property type="entry name" value="PRK00207.1"/>
    <property type="match status" value="1"/>
</dbReference>
<proteinExistence type="inferred from homology"/>
<dbReference type="Proteomes" id="UP000256478">
    <property type="component" value="Unassembled WGS sequence"/>
</dbReference>
<dbReference type="GO" id="GO:1990228">
    <property type="term" value="C:sulfurtransferase complex"/>
    <property type="evidence" value="ECO:0007669"/>
    <property type="project" value="TreeGrafter"/>
</dbReference>
<evidence type="ECO:0000256" key="4">
    <source>
        <dbReference type="ARBA" id="ARBA00022679"/>
    </source>
</evidence>
<sequence length="121" mass="13058">MSVYTLVVTTPPHQNNTATALEFAQATLAAGHTINGIFFYRDGVLNASKLTAMPSDELQAISAFVKLNEDHQVPLHLCITAGEKRGLTDDQQTMNIHSAFTVSGLGEMVELSTNADKVIQL</sequence>
<dbReference type="Gene3D" id="3.40.1260.10">
    <property type="entry name" value="DsrEFH-like"/>
    <property type="match status" value="1"/>
</dbReference>
<organism evidence="5 6">
    <name type="scientific">Thalassotalea euphylliae</name>
    <dbReference type="NCBI Taxonomy" id="1655234"/>
    <lineage>
        <taxon>Bacteria</taxon>
        <taxon>Pseudomonadati</taxon>
        <taxon>Pseudomonadota</taxon>
        <taxon>Gammaproteobacteria</taxon>
        <taxon>Alteromonadales</taxon>
        <taxon>Colwelliaceae</taxon>
        <taxon>Thalassotalea</taxon>
    </lineage>
</organism>
<dbReference type="NCBIfam" id="TIGR03012">
    <property type="entry name" value="sulf_tusD_dsrE"/>
    <property type="match status" value="1"/>
</dbReference>
<dbReference type="PANTHER" id="PTHR34874:SF3">
    <property type="entry name" value="SULFURTRANSFERASE TUSD"/>
    <property type="match status" value="1"/>
</dbReference>
<dbReference type="GO" id="GO:0097163">
    <property type="term" value="F:sulfur carrier activity"/>
    <property type="evidence" value="ECO:0007669"/>
    <property type="project" value="TreeGrafter"/>
</dbReference>
<dbReference type="GO" id="GO:0002143">
    <property type="term" value="P:tRNA wobble position uridine thiolation"/>
    <property type="evidence" value="ECO:0007669"/>
    <property type="project" value="TreeGrafter"/>
</dbReference>
<dbReference type="OrthoDB" id="9787483at2"/>
<reference evidence="5 6" key="1">
    <citation type="submission" date="2018-08" db="EMBL/GenBank/DDBJ databases">
        <title>Thalassotalea euphylliae genome.</title>
        <authorList>
            <person name="Summers S."/>
            <person name="Rice S.A."/>
            <person name="Freckelton M.L."/>
            <person name="Nedved B.T."/>
            <person name="Hadfield M.G."/>
        </authorList>
    </citation>
    <scope>NUCLEOTIDE SEQUENCE [LARGE SCALE GENOMIC DNA]</scope>
    <source>
        <strain evidence="5 6">H1</strain>
    </source>
</reference>
<comment type="subcellular location">
    <subcellularLocation>
        <location evidence="1">Cytoplasm</location>
    </subcellularLocation>
</comment>
<comment type="similarity">
    <text evidence="2">Belongs to the DsrE/TusD family.</text>
</comment>
<evidence type="ECO:0000256" key="3">
    <source>
        <dbReference type="ARBA" id="ARBA00022490"/>
    </source>
</evidence>
<evidence type="ECO:0000256" key="2">
    <source>
        <dbReference type="ARBA" id="ARBA00007067"/>
    </source>
</evidence>
<keyword evidence="3" id="KW-0963">Cytoplasm</keyword>